<dbReference type="PROSITE" id="PS50893">
    <property type="entry name" value="ABC_TRANSPORTER_2"/>
    <property type="match status" value="1"/>
</dbReference>
<evidence type="ECO:0000259" key="8">
    <source>
        <dbReference type="PROSITE" id="PS50893"/>
    </source>
</evidence>
<dbReference type="InterPro" id="IPR003593">
    <property type="entry name" value="AAA+_ATPase"/>
</dbReference>
<dbReference type="Gene3D" id="3.40.50.300">
    <property type="entry name" value="P-loop containing nucleotide triphosphate hydrolases"/>
    <property type="match status" value="1"/>
</dbReference>
<dbReference type="PANTHER" id="PTHR45772">
    <property type="entry name" value="CONSERVED COMPONENT OF ABC TRANSPORTER FOR NATURAL AMINO ACIDS-RELATED"/>
    <property type="match status" value="1"/>
</dbReference>
<sequence length="247" mass="27362">MLLETTDLTKRFDGLVAVDQVDLSVEKGEIQSIIGPNGAGKTTTFNLLTGMLSPSDGEIRFNGEDITDESSEKRVKRGISRSFQITNIFPELTVRKNIRIAVQEEYGYGWNFWTKTEDIPELEERTLEIIDYVGITADPDAEASTLSHGEKRLLELAIVVARDPELIMLDEPAAGMSEEETKEVVDLIHSLNEEYTILLIEHDIDLIMELSDTITVLANGAVIAQGTPEEVGSSDRVQEAYLGGEFV</sequence>
<evidence type="ECO:0000256" key="5">
    <source>
        <dbReference type="ARBA" id="ARBA00022970"/>
    </source>
</evidence>
<evidence type="ECO:0000256" key="6">
    <source>
        <dbReference type="ARBA" id="ARBA00056071"/>
    </source>
</evidence>
<evidence type="ECO:0000313" key="10">
    <source>
        <dbReference type="Proteomes" id="UP000318864"/>
    </source>
</evidence>
<dbReference type="EMBL" id="RBZW01000076">
    <property type="protein sequence ID" value="THE63027.1"/>
    <property type="molecule type" value="Genomic_DNA"/>
</dbReference>
<evidence type="ECO:0000256" key="2">
    <source>
        <dbReference type="ARBA" id="ARBA00022448"/>
    </source>
</evidence>
<dbReference type="InterPro" id="IPR032823">
    <property type="entry name" value="BCA_ABC_TP_C"/>
</dbReference>
<dbReference type="SUPFAM" id="SSF52540">
    <property type="entry name" value="P-loop containing nucleoside triphosphate hydrolases"/>
    <property type="match status" value="1"/>
</dbReference>
<dbReference type="AlphaFoldDB" id="A0A4V3VKT7"/>
<keyword evidence="10" id="KW-1185">Reference proteome</keyword>
<evidence type="ECO:0000256" key="4">
    <source>
        <dbReference type="ARBA" id="ARBA00022840"/>
    </source>
</evidence>
<comment type="similarity">
    <text evidence="1">Belongs to the ABC transporter superfamily.</text>
</comment>
<keyword evidence="2" id="KW-0813">Transport</keyword>
<name>A0A4V3VKT7_9EURY</name>
<comment type="caution">
    <text evidence="9">The sequence shown here is derived from an EMBL/GenBank/DDBJ whole genome shotgun (WGS) entry which is preliminary data.</text>
</comment>
<comment type="function">
    <text evidence="6">Probable component of a branched-chain amino-acid transport system.</text>
</comment>
<dbReference type="GO" id="GO:0016887">
    <property type="term" value="F:ATP hydrolysis activity"/>
    <property type="evidence" value="ECO:0007669"/>
    <property type="project" value="InterPro"/>
</dbReference>
<proteinExistence type="inferred from homology"/>
<evidence type="ECO:0000256" key="7">
    <source>
        <dbReference type="ARBA" id="ARBA00072811"/>
    </source>
</evidence>
<gene>
    <name evidence="9" type="ORF">D8Y22_21540</name>
</gene>
<protein>
    <recommendedName>
        <fullName evidence="7">Probable branched-chain amino acid transport ATP-binding protein LivG</fullName>
    </recommendedName>
</protein>
<dbReference type="Pfam" id="PF12399">
    <property type="entry name" value="BCA_ABC_TP_C"/>
    <property type="match status" value="1"/>
</dbReference>
<keyword evidence="3" id="KW-0547">Nucleotide-binding</keyword>
<reference evidence="9 10" key="1">
    <citation type="submission" date="2018-10" db="EMBL/GenBank/DDBJ databases">
        <title>Natronolimnobius sp. XQ-INN 246 isolated from Inner Mongolia Autonomous Region of China.</title>
        <authorList>
            <person name="Xue Q."/>
        </authorList>
    </citation>
    <scope>NUCLEOTIDE SEQUENCE [LARGE SCALE GENOMIC DNA]</scope>
    <source>
        <strain evidence="9 10">XQ-INN 246</strain>
    </source>
</reference>
<dbReference type="PANTHER" id="PTHR45772:SF3">
    <property type="entry name" value="ABC TRANSPORTER ATP-BINDING PROTEIN"/>
    <property type="match status" value="1"/>
</dbReference>
<dbReference type="PROSITE" id="PS00211">
    <property type="entry name" value="ABC_TRANSPORTER_1"/>
    <property type="match status" value="1"/>
</dbReference>
<feature type="domain" description="ABC transporter" evidence="8">
    <location>
        <begin position="3"/>
        <end position="244"/>
    </location>
</feature>
<keyword evidence="4 9" id="KW-0067">ATP-binding</keyword>
<dbReference type="GO" id="GO:0005524">
    <property type="term" value="F:ATP binding"/>
    <property type="evidence" value="ECO:0007669"/>
    <property type="project" value="UniProtKB-KW"/>
</dbReference>
<dbReference type="InterPro" id="IPR051120">
    <property type="entry name" value="ABC_AA/LPS_Transport"/>
</dbReference>
<dbReference type="CDD" id="cd03219">
    <property type="entry name" value="ABC_Mj1267_LivG_branched"/>
    <property type="match status" value="1"/>
</dbReference>
<dbReference type="SMART" id="SM00382">
    <property type="entry name" value="AAA"/>
    <property type="match status" value="1"/>
</dbReference>
<dbReference type="InterPro" id="IPR003439">
    <property type="entry name" value="ABC_transporter-like_ATP-bd"/>
</dbReference>
<dbReference type="GO" id="GO:0005886">
    <property type="term" value="C:plasma membrane"/>
    <property type="evidence" value="ECO:0007669"/>
    <property type="project" value="TreeGrafter"/>
</dbReference>
<dbReference type="GO" id="GO:0006865">
    <property type="term" value="P:amino acid transport"/>
    <property type="evidence" value="ECO:0007669"/>
    <property type="project" value="UniProtKB-KW"/>
</dbReference>
<dbReference type="InterPro" id="IPR027417">
    <property type="entry name" value="P-loop_NTPase"/>
</dbReference>
<dbReference type="Pfam" id="PF00005">
    <property type="entry name" value="ABC_tran"/>
    <property type="match status" value="1"/>
</dbReference>
<keyword evidence="5" id="KW-0029">Amino-acid transport</keyword>
<dbReference type="Proteomes" id="UP000318864">
    <property type="component" value="Unassembled WGS sequence"/>
</dbReference>
<dbReference type="OrthoDB" id="44250at2157"/>
<evidence type="ECO:0000256" key="3">
    <source>
        <dbReference type="ARBA" id="ARBA00022741"/>
    </source>
</evidence>
<evidence type="ECO:0000256" key="1">
    <source>
        <dbReference type="ARBA" id="ARBA00005417"/>
    </source>
</evidence>
<dbReference type="FunFam" id="3.40.50.300:FF:000421">
    <property type="entry name" value="Branched-chain amino acid ABC transporter ATP-binding protein"/>
    <property type="match status" value="1"/>
</dbReference>
<dbReference type="RefSeq" id="WP_141466664.1">
    <property type="nucleotide sequence ID" value="NZ_RBZW01000076.1"/>
</dbReference>
<accession>A0A4V3VKT7</accession>
<dbReference type="InterPro" id="IPR017871">
    <property type="entry name" value="ABC_transporter-like_CS"/>
</dbReference>
<evidence type="ECO:0000313" key="9">
    <source>
        <dbReference type="EMBL" id="THE63027.1"/>
    </source>
</evidence>
<organism evidence="9 10">
    <name type="scientific">Salinadaptatus halalkaliphilus</name>
    <dbReference type="NCBI Taxonomy" id="2419781"/>
    <lineage>
        <taxon>Archaea</taxon>
        <taxon>Methanobacteriati</taxon>
        <taxon>Methanobacteriota</taxon>
        <taxon>Stenosarchaea group</taxon>
        <taxon>Halobacteria</taxon>
        <taxon>Halobacteriales</taxon>
        <taxon>Natrialbaceae</taxon>
        <taxon>Salinadaptatus</taxon>
    </lineage>
</organism>